<dbReference type="Pfam" id="PF10551">
    <property type="entry name" value="MULE"/>
    <property type="match status" value="1"/>
</dbReference>
<dbReference type="EMBL" id="CAJNOK010020984">
    <property type="protein sequence ID" value="CAF1325267.1"/>
    <property type="molecule type" value="Genomic_DNA"/>
</dbReference>
<accession>A0A8S2F175</accession>
<evidence type="ECO:0000313" key="2">
    <source>
        <dbReference type="EMBL" id="CAF1325267.1"/>
    </source>
</evidence>
<dbReference type="AlphaFoldDB" id="A0A8S2F175"/>
<proteinExistence type="predicted"/>
<dbReference type="InterPro" id="IPR018289">
    <property type="entry name" value="MULE_transposase_dom"/>
</dbReference>
<evidence type="ECO:0000313" key="3">
    <source>
        <dbReference type="EMBL" id="CAF4136273.1"/>
    </source>
</evidence>
<comment type="caution">
    <text evidence="2">The sequence shown here is derived from an EMBL/GenBank/DDBJ whole genome shotgun (WGS) entry which is preliminary data.</text>
</comment>
<gene>
    <name evidence="2" type="ORF">OVA965_LOCUS29629</name>
    <name evidence="3" type="ORF">TMI583_LOCUS30413</name>
</gene>
<organism evidence="2 4">
    <name type="scientific">Didymodactylos carnosus</name>
    <dbReference type="NCBI Taxonomy" id="1234261"/>
    <lineage>
        <taxon>Eukaryota</taxon>
        <taxon>Metazoa</taxon>
        <taxon>Spiralia</taxon>
        <taxon>Gnathifera</taxon>
        <taxon>Rotifera</taxon>
        <taxon>Eurotatoria</taxon>
        <taxon>Bdelloidea</taxon>
        <taxon>Philodinida</taxon>
        <taxon>Philodinidae</taxon>
        <taxon>Didymodactylos</taxon>
    </lineage>
</organism>
<feature type="domain" description="MULE transposase" evidence="1">
    <location>
        <begin position="101"/>
        <end position="177"/>
    </location>
</feature>
<dbReference type="Proteomes" id="UP000682733">
    <property type="component" value="Unassembled WGS sequence"/>
</dbReference>
<evidence type="ECO:0000259" key="1">
    <source>
        <dbReference type="Pfam" id="PF10551"/>
    </source>
</evidence>
<evidence type="ECO:0000313" key="4">
    <source>
        <dbReference type="Proteomes" id="UP000677228"/>
    </source>
</evidence>
<dbReference type="Proteomes" id="UP000677228">
    <property type="component" value="Unassembled WGS sequence"/>
</dbReference>
<reference evidence="2" key="1">
    <citation type="submission" date="2021-02" db="EMBL/GenBank/DDBJ databases">
        <authorList>
            <person name="Nowell W R."/>
        </authorList>
    </citation>
    <scope>NUCLEOTIDE SEQUENCE</scope>
</reference>
<protein>
    <recommendedName>
        <fullName evidence="1">MULE transposase domain-containing protein</fullName>
    </recommendedName>
</protein>
<dbReference type="EMBL" id="CAJOBA010042594">
    <property type="protein sequence ID" value="CAF4136273.1"/>
    <property type="molecule type" value="Genomic_DNA"/>
</dbReference>
<sequence length="288" mass="33193">MDLTKDIYHHNHAPEASKPEALKACIRMKELAKISNDQPAQIISNVIAATSREIQLCLPRKDALRQQIKRAKRVCDEEVEPMYITRCILYYTQWNAIHAPAGGNVNFRIIPLVYALMSKKTEELYQRLFQELNELADENELELKPDFVLTDFEKGSINAVKSEFPSAQSKGCHFHLGQSVYRQIQDAGLTKKYGTDQNFSLLIRHIPALAFLSPLEIPDAFDEVKAILPSDTEPIIQWFENNYVHGRVKRTLRNGRVQRHNPLYPPELWSVFDNMEFAFPRTQNKVEA</sequence>
<name>A0A8S2F175_9BILA</name>